<dbReference type="PROSITE" id="PS00070">
    <property type="entry name" value="ALDEHYDE_DEHYDR_CYS"/>
    <property type="match status" value="1"/>
</dbReference>
<dbReference type="EMBL" id="VMNK01000007">
    <property type="protein sequence ID" value="TVO57219.1"/>
    <property type="molecule type" value="Genomic_DNA"/>
</dbReference>
<evidence type="ECO:0000259" key="6">
    <source>
        <dbReference type="Pfam" id="PF00171"/>
    </source>
</evidence>
<dbReference type="GO" id="GO:0016620">
    <property type="term" value="F:oxidoreductase activity, acting on the aldehyde or oxo group of donors, NAD or NADP as acceptor"/>
    <property type="evidence" value="ECO:0007669"/>
    <property type="project" value="InterPro"/>
</dbReference>
<evidence type="ECO:0000256" key="3">
    <source>
        <dbReference type="ARBA" id="ARBA00023027"/>
    </source>
</evidence>
<dbReference type="InterPro" id="IPR015590">
    <property type="entry name" value="Aldehyde_DH_dom"/>
</dbReference>
<dbReference type="FunFam" id="3.40.309.10:FF:000012">
    <property type="entry name" value="Betaine aldehyde dehydrogenase"/>
    <property type="match status" value="1"/>
</dbReference>
<dbReference type="InterPro" id="IPR017628">
    <property type="entry name" value="OHmuconic_semiald_DH"/>
</dbReference>
<dbReference type="Gene3D" id="3.40.605.10">
    <property type="entry name" value="Aldehyde Dehydrogenase, Chain A, domain 1"/>
    <property type="match status" value="1"/>
</dbReference>
<comment type="caution">
    <text evidence="7">The sequence shown here is derived from an EMBL/GenBank/DDBJ whole genome shotgun (WGS) entry which is preliminary data.</text>
</comment>
<keyword evidence="3" id="KW-0520">NAD</keyword>
<keyword evidence="8" id="KW-1185">Reference proteome</keyword>
<name>A0A557QWG0_9RHOO</name>
<dbReference type="SUPFAM" id="SSF53720">
    <property type="entry name" value="ALDH-like"/>
    <property type="match status" value="1"/>
</dbReference>
<evidence type="ECO:0000313" key="7">
    <source>
        <dbReference type="EMBL" id="TVO57219.1"/>
    </source>
</evidence>
<dbReference type="InterPro" id="IPR029510">
    <property type="entry name" value="Ald_DH_CS_GLU"/>
</dbReference>
<evidence type="ECO:0000313" key="8">
    <source>
        <dbReference type="Proteomes" id="UP000319502"/>
    </source>
</evidence>
<proteinExistence type="inferred from homology"/>
<sequence>MNQIRNFINGEYVSTAKTFEKRSPLDNTVIGAVHEAGKAEVDAAVAAARAALNGPWGRMTVGERVDILYAVADGINARFDEFLAAECADTGKPMSLARHIDIPRGAANFKIFADVVKNVPSEFFEMATPDGRGALNYALRRPVGVVGVICPWNLPLLLMTWKVGPALACGNTVVVKPSEETPQTAALLGEVMNAAGVPKGVYNVVHGFGPGSAGEFVTTHPQVDAITFTGETRTGEAIMKAAATGSRPVSLEMGGKNPAIVFADCDFDAAIEGTMRSVFANCGQVCLGTERVYVERPIFDKFVAALKVGAEGLRLGRPEDPDTGLGPLISQEHKNKVLSYYAKARELGATVVTGGGAVQMPGVMAEGAWVQPTLWTGLDDDSAIAREEIFGPCALIQPFDSEDEIVRRANDTQYGLAASVWTQDLTRAHRVAGRLEVGLVWVNSWFLRDLRTPFGGAKQSGIGREGGVHSLEFYTELKNVCIKL</sequence>
<comment type="similarity">
    <text evidence="1 5">Belongs to the aldehyde dehydrogenase family.</text>
</comment>
<dbReference type="Gene3D" id="3.40.309.10">
    <property type="entry name" value="Aldehyde Dehydrogenase, Chain A, domain 2"/>
    <property type="match status" value="1"/>
</dbReference>
<dbReference type="Proteomes" id="UP000319502">
    <property type="component" value="Unassembled WGS sequence"/>
</dbReference>
<feature type="active site" evidence="4">
    <location>
        <position position="252"/>
    </location>
</feature>
<keyword evidence="2 5" id="KW-0560">Oxidoreductase</keyword>
<organism evidence="7 8">
    <name type="scientific">Denitromonas halophila</name>
    <dbReference type="NCBI Taxonomy" id="1629404"/>
    <lineage>
        <taxon>Bacteria</taxon>
        <taxon>Pseudomonadati</taxon>
        <taxon>Pseudomonadota</taxon>
        <taxon>Betaproteobacteria</taxon>
        <taxon>Rhodocyclales</taxon>
        <taxon>Zoogloeaceae</taxon>
        <taxon>Denitromonas</taxon>
    </lineage>
</organism>
<evidence type="ECO:0000256" key="4">
    <source>
        <dbReference type="PROSITE-ProRule" id="PRU10007"/>
    </source>
</evidence>
<dbReference type="InterPro" id="IPR016161">
    <property type="entry name" value="Ald_DH/histidinol_DH"/>
</dbReference>
<reference evidence="7 8" key="1">
    <citation type="submission" date="2019-07" db="EMBL/GenBank/DDBJ databases">
        <title>The pathways for chlorine oxyanion respiration interact through the shared metabolite chlorate.</title>
        <authorList>
            <person name="Barnum T.P."/>
            <person name="Cheng Y."/>
            <person name="Hill K.A."/>
            <person name="Lucas L.N."/>
            <person name="Carlson H.K."/>
            <person name="Coates J.D."/>
        </authorList>
    </citation>
    <scope>NUCLEOTIDE SEQUENCE [LARGE SCALE GENOMIC DNA]</scope>
    <source>
        <strain evidence="7 8">SFB-3</strain>
    </source>
</reference>
<dbReference type="CDD" id="cd07093">
    <property type="entry name" value="ALDH_F8_HMSADH"/>
    <property type="match status" value="1"/>
</dbReference>
<dbReference type="NCBIfam" id="TIGR03216">
    <property type="entry name" value="OH_muco_semi_DH"/>
    <property type="match status" value="1"/>
</dbReference>
<evidence type="ECO:0000256" key="2">
    <source>
        <dbReference type="ARBA" id="ARBA00023002"/>
    </source>
</evidence>
<evidence type="ECO:0000256" key="1">
    <source>
        <dbReference type="ARBA" id="ARBA00009986"/>
    </source>
</evidence>
<protein>
    <submittedName>
        <fullName evidence="7">2-hydroxymuconic semialdehyde dehydrogenase</fullName>
        <ecNumber evidence="7">1.2.1.85</ecNumber>
    </submittedName>
</protein>
<dbReference type="PANTHER" id="PTHR43720:SF2">
    <property type="entry name" value="2-AMINOMUCONIC SEMIALDEHYDE DEHYDROGENASE"/>
    <property type="match status" value="1"/>
</dbReference>
<dbReference type="PANTHER" id="PTHR43720">
    <property type="entry name" value="2-AMINOMUCONIC SEMIALDEHYDE DEHYDROGENASE"/>
    <property type="match status" value="1"/>
</dbReference>
<dbReference type="PROSITE" id="PS00687">
    <property type="entry name" value="ALDEHYDE_DEHYDR_GLU"/>
    <property type="match status" value="1"/>
</dbReference>
<dbReference type="OrthoDB" id="6187633at2"/>
<evidence type="ECO:0000256" key="5">
    <source>
        <dbReference type="RuleBase" id="RU003345"/>
    </source>
</evidence>
<dbReference type="AlphaFoldDB" id="A0A557QWG0"/>
<dbReference type="FunFam" id="3.40.605.10:FF:000007">
    <property type="entry name" value="NAD/NADP-dependent betaine aldehyde dehydrogenase"/>
    <property type="match status" value="1"/>
</dbReference>
<accession>A0A557QWG0</accession>
<dbReference type="InterPro" id="IPR016162">
    <property type="entry name" value="Ald_DH_N"/>
</dbReference>
<dbReference type="InterPro" id="IPR016163">
    <property type="entry name" value="Ald_DH_C"/>
</dbReference>
<feature type="domain" description="Aldehyde dehydrogenase" evidence="6">
    <location>
        <begin position="15"/>
        <end position="480"/>
    </location>
</feature>
<dbReference type="EC" id="1.2.1.85" evidence="7"/>
<dbReference type="InterPro" id="IPR016160">
    <property type="entry name" value="Ald_DH_CS_CYS"/>
</dbReference>
<dbReference type="RefSeq" id="WP_144309458.1">
    <property type="nucleotide sequence ID" value="NZ_VMNK01000007.1"/>
</dbReference>
<dbReference type="Pfam" id="PF00171">
    <property type="entry name" value="Aldedh"/>
    <property type="match status" value="1"/>
</dbReference>
<gene>
    <name evidence="7" type="ORF">FHP91_10005</name>
</gene>